<evidence type="ECO:0000313" key="3">
    <source>
        <dbReference type="Proteomes" id="UP000568751"/>
    </source>
</evidence>
<keyword evidence="1" id="KW-1133">Transmembrane helix</keyword>
<keyword evidence="1" id="KW-0812">Transmembrane</keyword>
<comment type="caution">
    <text evidence="2">The sequence shown here is derived from an EMBL/GenBank/DDBJ whole genome shotgun (WGS) entry which is preliminary data.</text>
</comment>
<dbReference type="EMBL" id="JACCHT010000001">
    <property type="protein sequence ID" value="NYT27434.1"/>
    <property type="molecule type" value="Genomic_DNA"/>
</dbReference>
<dbReference type="AlphaFoldDB" id="A0A853F0Q8"/>
<dbReference type="PROSITE" id="PS51257">
    <property type="entry name" value="PROKAR_LIPOPROTEIN"/>
    <property type="match status" value="1"/>
</dbReference>
<sequence length="84" mass="9645">MPLKGVYLPFFSSQTGLSGACIFYLYLGFPNITHHQIFGPIAQYRLGLVWKIPPSMPKLKKLSSPVFALYKRGFKFELVFLKIF</sequence>
<keyword evidence="1" id="KW-0472">Membrane</keyword>
<protein>
    <submittedName>
        <fullName evidence="2">Uncharacterized protein</fullName>
    </submittedName>
</protein>
<gene>
    <name evidence="2" type="ORF">H0A76_05760</name>
</gene>
<proteinExistence type="predicted"/>
<evidence type="ECO:0000313" key="2">
    <source>
        <dbReference type="EMBL" id="NYT27434.1"/>
    </source>
</evidence>
<name>A0A853F0Q8_9GAMM</name>
<reference evidence="2 3" key="1">
    <citation type="submission" date="2020-05" db="EMBL/GenBank/DDBJ databases">
        <title>Horizontal transmission and recombination maintain forever young bacterial symbiont genomes.</title>
        <authorList>
            <person name="Russell S.L."/>
            <person name="Pepper-Tunick E."/>
            <person name="Svedberg J."/>
            <person name="Byrne A."/>
            <person name="Ruelas Castillo J."/>
            <person name="Vollmers C."/>
            <person name="Beinart R.A."/>
            <person name="Corbett-Detig R."/>
        </authorList>
    </citation>
    <scope>NUCLEOTIDE SEQUENCE [LARGE SCALE GENOMIC DNA]</scope>
    <source>
        <strain evidence="2">455</strain>
    </source>
</reference>
<accession>A0A853F0Q8</accession>
<organism evidence="2 3">
    <name type="scientific">Candidatus Thiodubiliella endoseptemdiera</name>
    <dbReference type="NCBI Taxonomy" id="2738886"/>
    <lineage>
        <taxon>Bacteria</taxon>
        <taxon>Pseudomonadati</taxon>
        <taxon>Pseudomonadota</taxon>
        <taxon>Gammaproteobacteria</taxon>
        <taxon>Candidatus Pseudothioglobaceae</taxon>
        <taxon>Candidatus Thiodubiliella</taxon>
    </lineage>
</organism>
<dbReference type="Proteomes" id="UP000568751">
    <property type="component" value="Unassembled WGS sequence"/>
</dbReference>
<evidence type="ECO:0000256" key="1">
    <source>
        <dbReference type="SAM" id="Phobius"/>
    </source>
</evidence>
<feature type="transmembrane region" description="Helical" evidence="1">
    <location>
        <begin position="6"/>
        <end position="27"/>
    </location>
</feature>